<keyword evidence="2" id="KW-0472">Membrane</keyword>
<feature type="region of interest" description="Disordered" evidence="1">
    <location>
        <begin position="223"/>
        <end position="395"/>
    </location>
</feature>
<feature type="region of interest" description="Disordered" evidence="1">
    <location>
        <begin position="179"/>
        <end position="206"/>
    </location>
</feature>
<feature type="compositionally biased region" description="Basic and acidic residues" evidence="1">
    <location>
        <begin position="223"/>
        <end position="255"/>
    </location>
</feature>
<evidence type="ECO:0000313" key="3">
    <source>
        <dbReference type="EMBL" id="HIH08058.1"/>
    </source>
</evidence>
<feature type="compositionally biased region" description="Basic and acidic residues" evidence="1">
    <location>
        <begin position="292"/>
        <end position="314"/>
    </location>
</feature>
<organism evidence="3 4">
    <name type="scientific">Candidatus Iainarchaeum sp</name>
    <dbReference type="NCBI Taxonomy" id="3101447"/>
    <lineage>
        <taxon>Archaea</taxon>
        <taxon>Candidatus Iainarchaeota</taxon>
        <taxon>Candidatus Iainarchaeia</taxon>
        <taxon>Candidatus Iainarchaeales</taxon>
        <taxon>Candidatus Iainarchaeaceae</taxon>
        <taxon>Candidatus Iainarchaeum</taxon>
    </lineage>
</organism>
<reference evidence="4" key="1">
    <citation type="journal article" date="2020" name="bioRxiv">
        <title>A rank-normalized archaeal taxonomy based on genome phylogeny resolves widespread incomplete and uneven classifications.</title>
        <authorList>
            <person name="Rinke C."/>
            <person name="Chuvochina M."/>
            <person name="Mussig A.J."/>
            <person name="Chaumeil P.-A."/>
            <person name="Waite D.W."/>
            <person name="Whitman W.B."/>
            <person name="Parks D.H."/>
            <person name="Hugenholtz P."/>
        </authorList>
    </citation>
    <scope>NUCLEOTIDE SEQUENCE [LARGE SCALE GENOMIC DNA]</scope>
</reference>
<feature type="transmembrane region" description="Helical" evidence="2">
    <location>
        <begin position="12"/>
        <end position="33"/>
    </location>
</feature>
<name>A0A7J4IRD8_9ARCH</name>
<feature type="compositionally biased region" description="Basic and acidic residues" evidence="1">
    <location>
        <begin position="363"/>
        <end position="379"/>
    </location>
</feature>
<evidence type="ECO:0000313" key="4">
    <source>
        <dbReference type="Proteomes" id="UP000577419"/>
    </source>
</evidence>
<feature type="compositionally biased region" description="Basic and acidic residues" evidence="1">
    <location>
        <begin position="386"/>
        <end position="395"/>
    </location>
</feature>
<protein>
    <submittedName>
        <fullName evidence="3">Uncharacterized protein</fullName>
    </submittedName>
</protein>
<evidence type="ECO:0000256" key="2">
    <source>
        <dbReference type="SAM" id="Phobius"/>
    </source>
</evidence>
<feature type="compositionally biased region" description="Basic and acidic residues" evidence="1">
    <location>
        <begin position="263"/>
        <end position="275"/>
    </location>
</feature>
<dbReference type="AlphaFoldDB" id="A0A7J4IRD8"/>
<dbReference type="EMBL" id="DUFG01000011">
    <property type="protein sequence ID" value="HIH08058.1"/>
    <property type="molecule type" value="Genomic_DNA"/>
</dbReference>
<accession>A0A7J4IRD8</accession>
<keyword evidence="2" id="KW-0812">Transmembrane</keyword>
<gene>
    <name evidence="3" type="ORF">HA237_01670</name>
</gene>
<evidence type="ECO:0000256" key="1">
    <source>
        <dbReference type="SAM" id="MobiDB-lite"/>
    </source>
</evidence>
<dbReference type="Proteomes" id="UP000577419">
    <property type="component" value="Unassembled WGS sequence"/>
</dbReference>
<feature type="transmembrane region" description="Helical" evidence="2">
    <location>
        <begin position="53"/>
        <end position="77"/>
    </location>
</feature>
<proteinExistence type="predicted"/>
<comment type="caution">
    <text evidence="3">The sequence shown here is derived from an EMBL/GenBank/DDBJ whole genome shotgun (WGS) entry which is preliminary data.</text>
</comment>
<sequence>MEDVLMGFIDLLLDGFIAFYLVLGSTSLGYMFLRLGWPRIRILDKQYRAGWSLILGVIFTSIIVVSSLIFSITPFLSFNFKEFLFLNLSVTFFIAVVVLTIKRKILVPRKATVTVPSELLRAKVAAAKAMTHIELSESLKEGVISVKPLEEQKIAALRKKLEEGKELGAMKASVQVESRLPPLEKMSEQKHEQKEEKIERGEATHPLVAKLFGKKQLEKTEEKLMAETGRAKPSIEEKIGQAKQREGEAKEKRLAELQNLLEQQRDKAREEEGKPSKPSWSFTSRPKQGGFEARKTEAGKKASGEQLKKTEALKKPAAQKPLKETIQFTPLPPEERKIEAVRAPPKLQQEQVPSVPKTAIPEKQGKKVEGKLRELDKTGKKQIQQRPEDSGEDVLDRFLREKGAQLRVLKKKKTKGEESG</sequence>
<feature type="compositionally biased region" description="Basic and acidic residues" evidence="1">
    <location>
        <begin position="185"/>
        <end position="203"/>
    </location>
</feature>
<keyword evidence="2" id="KW-1133">Transmembrane helix</keyword>
<feature type="transmembrane region" description="Helical" evidence="2">
    <location>
        <begin position="83"/>
        <end position="101"/>
    </location>
</feature>